<evidence type="ECO:0000256" key="5">
    <source>
        <dbReference type="ARBA" id="ARBA00023180"/>
    </source>
</evidence>
<evidence type="ECO:0000256" key="6">
    <source>
        <dbReference type="ARBA" id="ARBA00023295"/>
    </source>
</evidence>
<comment type="subunit">
    <text evidence="2">Homodimer.</text>
</comment>
<organism evidence="11 12">
    <name type="scientific">Zootermopsis nevadensis</name>
    <name type="common">Dampwood termite</name>
    <dbReference type="NCBI Taxonomy" id="136037"/>
    <lineage>
        <taxon>Eukaryota</taxon>
        <taxon>Metazoa</taxon>
        <taxon>Ecdysozoa</taxon>
        <taxon>Arthropoda</taxon>
        <taxon>Hexapoda</taxon>
        <taxon>Insecta</taxon>
        <taxon>Pterygota</taxon>
        <taxon>Neoptera</taxon>
        <taxon>Polyneoptera</taxon>
        <taxon>Dictyoptera</taxon>
        <taxon>Blattodea</taxon>
        <taxon>Blattoidea</taxon>
        <taxon>Termitoidae</taxon>
        <taxon>Termopsidae</taxon>
        <taxon>Zootermopsis</taxon>
    </lineage>
</organism>
<keyword evidence="10" id="KW-0732">Signal</keyword>
<dbReference type="InterPro" id="IPR018120">
    <property type="entry name" value="Glyco_hydro_1_AS"/>
</dbReference>
<feature type="chain" id="PRO_5001644638" description="beta-glucosidase" evidence="10">
    <location>
        <begin position="19"/>
        <end position="555"/>
    </location>
</feature>
<dbReference type="InParanoid" id="A0A067R309"/>
<dbReference type="InterPro" id="IPR033132">
    <property type="entry name" value="GH_1_N_CS"/>
</dbReference>
<dbReference type="InterPro" id="IPR017853">
    <property type="entry name" value="GH"/>
</dbReference>
<dbReference type="EC" id="3.2.1.21" evidence="3"/>
<dbReference type="PROSITE" id="PS00572">
    <property type="entry name" value="GLYCOSYL_HYDROL_F1_1"/>
    <property type="match status" value="1"/>
</dbReference>
<evidence type="ECO:0000256" key="2">
    <source>
        <dbReference type="ARBA" id="ARBA00011738"/>
    </source>
</evidence>
<keyword evidence="4 9" id="KW-0378">Hydrolase</keyword>
<dbReference type="GO" id="GO:0005975">
    <property type="term" value="P:carbohydrate metabolic process"/>
    <property type="evidence" value="ECO:0007669"/>
    <property type="project" value="InterPro"/>
</dbReference>
<comment type="similarity">
    <text evidence="1 8">Belongs to the glycosyl hydrolase 1 family.</text>
</comment>
<evidence type="ECO:0000256" key="9">
    <source>
        <dbReference type="RuleBase" id="RU004468"/>
    </source>
</evidence>
<dbReference type="AlphaFoldDB" id="A0A067R309"/>
<evidence type="ECO:0000256" key="4">
    <source>
        <dbReference type="ARBA" id="ARBA00022801"/>
    </source>
</evidence>
<dbReference type="FunCoup" id="A0A067R309">
    <property type="interactions" value="2"/>
</dbReference>
<evidence type="ECO:0000313" key="11">
    <source>
        <dbReference type="EMBL" id="KDR17465.1"/>
    </source>
</evidence>
<dbReference type="eggNOG" id="KOG0626">
    <property type="taxonomic scope" value="Eukaryota"/>
</dbReference>
<dbReference type="EMBL" id="KK852732">
    <property type="protein sequence ID" value="KDR17465.1"/>
    <property type="molecule type" value="Genomic_DNA"/>
</dbReference>
<dbReference type="OrthoDB" id="65569at2759"/>
<gene>
    <name evidence="11" type="ORF">L798_07848</name>
</gene>
<dbReference type="OMA" id="VWLKVYP"/>
<name>A0A067R309_ZOONE</name>
<feature type="signal peptide" evidence="10">
    <location>
        <begin position="1"/>
        <end position="18"/>
    </location>
</feature>
<accession>A0A067R309</accession>
<evidence type="ECO:0000256" key="3">
    <source>
        <dbReference type="ARBA" id="ARBA00012744"/>
    </source>
</evidence>
<evidence type="ECO:0000256" key="8">
    <source>
        <dbReference type="RuleBase" id="RU003690"/>
    </source>
</evidence>
<keyword evidence="5" id="KW-0325">Glycoprotein</keyword>
<dbReference type="STRING" id="136037.A0A067R309"/>
<dbReference type="PRINTS" id="PR00131">
    <property type="entry name" value="GLHYDRLASE1"/>
</dbReference>
<reference evidence="11 12" key="1">
    <citation type="journal article" date="2014" name="Nat. Commun.">
        <title>Molecular traces of alternative social organization in a termite genome.</title>
        <authorList>
            <person name="Terrapon N."/>
            <person name="Li C."/>
            <person name="Robertson H.M."/>
            <person name="Ji L."/>
            <person name="Meng X."/>
            <person name="Booth W."/>
            <person name="Chen Z."/>
            <person name="Childers C.P."/>
            <person name="Glastad K.M."/>
            <person name="Gokhale K."/>
            <person name="Gowin J."/>
            <person name="Gronenberg W."/>
            <person name="Hermansen R.A."/>
            <person name="Hu H."/>
            <person name="Hunt B.G."/>
            <person name="Huylmans A.K."/>
            <person name="Khalil S.M."/>
            <person name="Mitchell R.D."/>
            <person name="Munoz-Torres M.C."/>
            <person name="Mustard J.A."/>
            <person name="Pan H."/>
            <person name="Reese J.T."/>
            <person name="Scharf M.E."/>
            <person name="Sun F."/>
            <person name="Vogel H."/>
            <person name="Xiao J."/>
            <person name="Yang W."/>
            <person name="Yang Z."/>
            <person name="Yang Z."/>
            <person name="Zhou J."/>
            <person name="Zhu J."/>
            <person name="Brent C.S."/>
            <person name="Elsik C.G."/>
            <person name="Goodisman M.A."/>
            <person name="Liberles D.A."/>
            <person name="Roe R.M."/>
            <person name="Vargo E.L."/>
            <person name="Vilcinskas A."/>
            <person name="Wang J."/>
            <person name="Bornberg-Bauer E."/>
            <person name="Korb J."/>
            <person name="Zhang G."/>
            <person name="Liebig J."/>
        </authorList>
    </citation>
    <scope>NUCLEOTIDE SEQUENCE [LARGE SCALE GENOMIC DNA]</scope>
    <source>
        <tissue evidence="11">Whole organism</tissue>
    </source>
</reference>
<dbReference type="GO" id="GO:0008422">
    <property type="term" value="F:beta-glucosidase activity"/>
    <property type="evidence" value="ECO:0007669"/>
    <property type="project" value="TreeGrafter"/>
</dbReference>
<evidence type="ECO:0000256" key="7">
    <source>
        <dbReference type="PROSITE-ProRule" id="PRU10055"/>
    </source>
</evidence>
<evidence type="ECO:0000313" key="12">
    <source>
        <dbReference type="Proteomes" id="UP000027135"/>
    </source>
</evidence>
<dbReference type="PROSITE" id="PS00653">
    <property type="entry name" value="GLYCOSYL_HYDROL_F1_2"/>
    <property type="match status" value="1"/>
</dbReference>
<feature type="active site" description="Nucleophile" evidence="7">
    <location>
        <position position="386"/>
    </location>
</feature>
<dbReference type="Gene3D" id="3.20.20.80">
    <property type="entry name" value="Glycosidases"/>
    <property type="match status" value="1"/>
</dbReference>
<proteinExistence type="inferred from homology"/>
<dbReference type="Pfam" id="PF00232">
    <property type="entry name" value="Glyco_hydro_1"/>
    <property type="match status" value="1"/>
</dbReference>
<dbReference type="PANTHER" id="PTHR10353:SF36">
    <property type="entry name" value="LP05116P"/>
    <property type="match status" value="1"/>
</dbReference>
<keyword evidence="6 9" id="KW-0326">Glycosidase</keyword>
<evidence type="ECO:0000256" key="10">
    <source>
        <dbReference type="SAM" id="SignalP"/>
    </source>
</evidence>
<dbReference type="Proteomes" id="UP000027135">
    <property type="component" value="Unassembled WGS sequence"/>
</dbReference>
<sequence length="555" mass="63353">MLVSVTLVFVALGKVVQCLSNYTFPPDFRFGVATASYQIEGAWNTDGKGESIWDRMTHQHPDFFFNGDVAADSYHLYKEDVRALKELGVGVYRFSISWPRILPTGDVDVVNKLGIAYYNNLINELLANGIEPMVTMYHWDLPQALQDIGGWPNQVIADYFEEYARVLFTHFGDRVKLWLTFNEPLSFCAGYGEWRAGAPGIDAHGIGDYMSAHTVLHAHARVYHLYDNVFRKKQKGQIGITLDSEWADPFDGTVESKEAAERELQFQLGWFAHPIFSSEGDYPRVMKERILNNSLKEGRTRSRKEVKYVQGTSDFFGLNHYTTNLARSGAVGETPSLIRDAGVQMILDPSWPSSASAWLKVVPWGFRKLLVWIAKEYNNPPVYVTENGFSDHGELRDTNRTKYITSYLSELLKAIHEDGCNVIGYTAWSLIDNYEWMSGYTEKFGMYYVNYSDPARPRVPKDSSRVMAEIIRTRQLPQQYSQEDDVKLGINDNSLLHTVQNLDLGLQDKLQWQRFQRVKLEPGVPDIPNPQEISEEKDIQKEFVAEVGKTEVKMG</sequence>
<evidence type="ECO:0000256" key="1">
    <source>
        <dbReference type="ARBA" id="ARBA00010838"/>
    </source>
</evidence>
<dbReference type="PANTHER" id="PTHR10353">
    <property type="entry name" value="GLYCOSYL HYDROLASE"/>
    <property type="match status" value="1"/>
</dbReference>
<protein>
    <recommendedName>
        <fullName evidence="3">beta-glucosidase</fullName>
        <ecNumber evidence="3">3.2.1.21</ecNumber>
    </recommendedName>
</protein>
<dbReference type="InterPro" id="IPR001360">
    <property type="entry name" value="Glyco_hydro_1"/>
</dbReference>
<dbReference type="SUPFAM" id="SSF51445">
    <property type="entry name" value="(Trans)glycosidases"/>
    <property type="match status" value="1"/>
</dbReference>
<dbReference type="FunFam" id="3.20.20.80:FF:000013">
    <property type="entry name" value="lactase-phlorizin hydrolase"/>
    <property type="match status" value="1"/>
</dbReference>
<keyword evidence="12" id="KW-1185">Reference proteome</keyword>